<dbReference type="InterPro" id="IPR049577">
    <property type="entry name" value="GMPP_N"/>
</dbReference>
<dbReference type="RefSeq" id="WP_169156191.1">
    <property type="nucleotide sequence ID" value="NZ_CAWPJE010000117.1"/>
</dbReference>
<accession>A0ABX1P920</accession>
<keyword evidence="3" id="KW-0548">Nucleotidyltransferase</keyword>
<dbReference type="Gene3D" id="3.90.550.10">
    <property type="entry name" value="Spore Coat Polysaccharide Biosynthesis Protein SpsA, Chain A"/>
    <property type="match status" value="1"/>
</dbReference>
<dbReference type="GO" id="GO:0016779">
    <property type="term" value="F:nucleotidyltransferase activity"/>
    <property type="evidence" value="ECO:0007669"/>
    <property type="project" value="UniProtKB-KW"/>
</dbReference>
<proteinExistence type="predicted"/>
<evidence type="ECO:0000259" key="2">
    <source>
        <dbReference type="Pfam" id="PF22640"/>
    </source>
</evidence>
<evidence type="ECO:0000313" key="4">
    <source>
        <dbReference type="Proteomes" id="UP000718564"/>
    </source>
</evidence>
<dbReference type="PANTHER" id="PTHR46390">
    <property type="entry name" value="MANNOSE-1-PHOSPHATE GUANYLYLTRANSFERASE"/>
    <property type="match status" value="1"/>
</dbReference>
<dbReference type="Pfam" id="PF00483">
    <property type="entry name" value="NTP_transferase"/>
    <property type="match status" value="1"/>
</dbReference>
<feature type="domain" description="Nucleotidyl transferase" evidence="1">
    <location>
        <begin position="7"/>
        <end position="278"/>
    </location>
</feature>
<gene>
    <name evidence="3" type="ORF">DP116_16335</name>
</gene>
<dbReference type="EMBL" id="QMEB01000125">
    <property type="protein sequence ID" value="NMG20937.1"/>
    <property type="molecule type" value="Genomic_DNA"/>
</dbReference>
<feature type="domain" description="MannoseP isomerase/GMP-like beta-helix" evidence="2">
    <location>
        <begin position="290"/>
        <end position="344"/>
    </location>
</feature>
<dbReference type="Pfam" id="PF22640">
    <property type="entry name" value="ManC_GMP_beta-helix"/>
    <property type="match status" value="1"/>
</dbReference>
<comment type="caution">
    <text evidence="3">The sequence shown here is derived from an EMBL/GenBank/DDBJ whole genome shotgun (WGS) entry which is preliminary data.</text>
</comment>
<name>A0ABX1P920_9CYAN</name>
<evidence type="ECO:0000259" key="1">
    <source>
        <dbReference type="Pfam" id="PF00483"/>
    </source>
</evidence>
<dbReference type="InterPro" id="IPR029044">
    <property type="entry name" value="Nucleotide-diphossugar_trans"/>
</dbReference>
<dbReference type="Proteomes" id="UP000718564">
    <property type="component" value="Unassembled WGS sequence"/>
</dbReference>
<dbReference type="InterPro" id="IPR005835">
    <property type="entry name" value="NTP_transferase_dom"/>
</dbReference>
<dbReference type="InterPro" id="IPR051161">
    <property type="entry name" value="Mannose-6P_isomerase_type2"/>
</dbReference>
<reference evidence="3 4" key="1">
    <citation type="submission" date="2018-06" db="EMBL/GenBank/DDBJ databases">
        <title>Comparative genomics of Brasilonema spp. strains.</title>
        <authorList>
            <person name="Alvarenga D.O."/>
            <person name="Fiore M.F."/>
            <person name="Varani A.M."/>
        </authorList>
    </citation>
    <scope>NUCLEOTIDE SEQUENCE [LARGE SCALE GENOMIC DNA]</scope>
    <source>
        <strain evidence="3 4">SPC951</strain>
    </source>
</reference>
<dbReference type="InterPro" id="IPR054566">
    <property type="entry name" value="ManC/GMP-like_b-helix"/>
</dbReference>
<keyword evidence="3" id="KW-0808">Transferase</keyword>
<dbReference type="SUPFAM" id="SSF53448">
    <property type="entry name" value="Nucleotide-diphospho-sugar transferases"/>
    <property type="match status" value="1"/>
</dbReference>
<evidence type="ECO:0000313" key="3">
    <source>
        <dbReference type="EMBL" id="NMG20937.1"/>
    </source>
</evidence>
<keyword evidence="4" id="KW-1185">Reference proteome</keyword>
<dbReference type="CDD" id="cd02509">
    <property type="entry name" value="GDP-M1P_Guanylyltransferase"/>
    <property type="match status" value="1"/>
</dbReference>
<sequence>MTRALFPVILAGGKGERFWPLSRQNRPKQFLNLDGTDRSLLQATADRLLTLAGGWDNLWVITSGQIAQGVREQLPLLPSDNLLVELQGRDTAAAVAWTSLEIQRRYGDDAIIGFFPADHWIAEQKAFVCTIDAARELAATQAAIVTLGIKPTFPSTGYGYIEQGEKIGSFNELPAYHVNRFTEKPDRQTAEDFLSTGRFSWNSGMFVFRAGVVLKELHRHAPEIIEPIEKYGPDIYQDLPKKSIDYALMEKTDIAYVLPAEFGWDDLGDWNAIERLMKKEGIPNVEFATHVGLDTQGSIVYSTNEEDVIVTIGLEDVVIVRDRNVTLIVKKDRTQEIKQVLKTLQADPRFTNLL</sequence>
<protein>
    <submittedName>
        <fullName evidence="3">Mannose-1-phosphate guanylyltransferase</fullName>
    </submittedName>
</protein>
<dbReference type="PANTHER" id="PTHR46390:SF1">
    <property type="entry name" value="MANNOSE-1-PHOSPHATE GUANYLYLTRANSFERASE"/>
    <property type="match status" value="1"/>
</dbReference>
<dbReference type="SUPFAM" id="SSF159283">
    <property type="entry name" value="Guanosine diphospho-D-mannose pyrophosphorylase/mannose-6-phosphate isomerase linker domain"/>
    <property type="match status" value="1"/>
</dbReference>
<organism evidence="3 4">
    <name type="scientific">Brasilonema bromeliae SPC951</name>
    <dbReference type="NCBI Taxonomy" id="385972"/>
    <lineage>
        <taxon>Bacteria</taxon>
        <taxon>Bacillati</taxon>
        <taxon>Cyanobacteriota</taxon>
        <taxon>Cyanophyceae</taxon>
        <taxon>Nostocales</taxon>
        <taxon>Scytonemataceae</taxon>
        <taxon>Brasilonema</taxon>
        <taxon>Bromeliae group (in: Brasilonema)</taxon>
    </lineage>
</organism>